<dbReference type="Pfam" id="PF26412">
    <property type="entry name" value="BrxE"/>
    <property type="match status" value="1"/>
</dbReference>
<dbReference type="NCBIfam" id="NF033447">
    <property type="entry name" value="BrxE_fam"/>
    <property type="match status" value="1"/>
</dbReference>
<evidence type="ECO:0008006" key="2">
    <source>
        <dbReference type="Google" id="ProtNLM"/>
    </source>
</evidence>
<name>L7VYN7_9BACT</name>
<sequence>MTEPALSLDRLLKLRLVVARFGELDLAKWWNTKGQLGRLGAATLRRGLPRTHRFAQARSVFAVAAHRCAEVFDPPGCVTLWRLPEVIEEAFDARWEHWLDHAHEWTGFFEQLESPSGNHLTELLRSFELVDDRDLQAYGRLRPSAEGRAVPLPGLFSGAESEVALLALGFGRGEPGALAVPYARRADA</sequence>
<dbReference type="AlphaFoldDB" id="L7VYN7"/>
<dbReference type="InterPro" id="IPR058690">
    <property type="entry name" value="BrxE"/>
</dbReference>
<organism evidence="1">
    <name type="scientific">uncultured bacterium A1Q1_fos_1870</name>
    <dbReference type="NCBI Taxonomy" id="1256554"/>
    <lineage>
        <taxon>Bacteria</taxon>
        <taxon>environmental samples</taxon>
    </lineage>
</organism>
<proteinExistence type="predicted"/>
<reference evidence="1" key="1">
    <citation type="submission" date="2012-09" db="EMBL/GenBank/DDBJ databases">
        <title>Metagenomic Characterization of a Microbial Community in Wastewater Detects High Levels of Antibiotic Resistance.</title>
        <authorList>
            <person name="Abrams M."/>
            <person name="Caldwell A."/>
            <person name="Vandaei E."/>
            <person name="Lee W."/>
            <person name="Perrott J."/>
            <person name="Khan S.Y."/>
            <person name="Ta J."/>
            <person name="Romero D."/>
            <person name="Nguyen V."/>
            <person name="Pourmand N."/>
            <person name="Ouverney C.C."/>
        </authorList>
    </citation>
    <scope>NUCLEOTIDE SEQUENCE</scope>
</reference>
<evidence type="ECO:0000313" key="1">
    <source>
        <dbReference type="EMBL" id="AGC72571.1"/>
    </source>
</evidence>
<dbReference type="EMBL" id="JX649906">
    <property type="protein sequence ID" value="AGC72571.1"/>
    <property type="molecule type" value="Genomic_DNA"/>
</dbReference>
<accession>L7VYN7</accession>
<protein>
    <recommendedName>
        <fullName evidence="2">BrxE family protein</fullName>
    </recommendedName>
</protein>